<dbReference type="Gene3D" id="2.40.100.10">
    <property type="entry name" value="Cyclophilin-like"/>
    <property type="match status" value="1"/>
</dbReference>
<dbReference type="PANTHER" id="PTHR45625">
    <property type="entry name" value="PEPTIDYL-PROLYL CIS-TRANS ISOMERASE-RELATED"/>
    <property type="match status" value="1"/>
</dbReference>
<comment type="function">
    <text evidence="2 6">PPIases accelerate the folding of proteins. It catalyzes the cis-trans isomerization of proline imidic peptide bonds in oligopeptides.</text>
</comment>
<evidence type="ECO:0000256" key="4">
    <source>
        <dbReference type="ARBA" id="ARBA00023235"/>
    </source>
</evidence>
<evidence type="ECO:0000256" key="2">
    <source>
        <dbReference type="ARBA" id="ARBA00002388"/>
    </source>
</evidence>
<evidence type="ECO:0000256" key="6">
    <source>
        <dbReference type="RuleBase" id="RU363019"/>
    </source>
</evidence>
<dbReference type="GO" id="GO:0003755">
    <property type="term" value="F:peptidyl-prolyl cis-trans isomerase activity"/>
    <property type="evidence" value="ECO:0007669"/>
    <property type="project" value="UniProtKB-UniRule"/>
</dbReference>
<keyword evidence="4 6" id="KW-0413">Isomerase</keyword>
<dbReference type="FunFam" id="2.40.100.10:FF:000008">
    <property type="entry name" value="Peptidyl-prolyl cis-trans isomerase"/>
    <property type="match status" value="1"/>
</dbReference>
<protein>
    <recommendedName>
        <fullName evidence="6">Peptidyl-prolyl cis-trans isomerase</fullName>
        <shortName evidence="6">PPIase</shortName>
        <ecNumber evidence="6">5.2.1.8</ecNumber>
    </recommendedName>
</protein>
<proteinExistence type="inferred from homology"/>
<dbReference type="GO" id="GO:0006457">
    <property type="term" value="P:protein folding"/>
    <property type="evidence" value="ECO:0007669"/>
    <property type="project" value="InterPro"/>
</dbReference>
<evidence type="ECO:0000313" key="9">
    <source>
        <dbReference type="Proteomes" id="UP000829685"/>
    </source>
</evidence>
<organism evidence="8 9">
    <name type="scientific">Neoarthrinium moseri</name>
    <dbReference type="NCBI Taxonomy" id="1658444"/>
    <lineage>
        <taxon>Eukaryota</taxon>
        <taxon>Fungi</taxon>
        <taxon>Dikarya</taxon>
        <taxon>Ascomycota</taxon>
        <taxon>Pezizomycotina</taxon>
        <taxon>Sordariomycetes</taxon>
        <taxon>Xylariomycetidae</taxon>
        <taxon>Amphisphaeriales</taxon>
        <taxon>Apiosporaceae</taxon>
        <taxon>Neoarthrinium</taxon>
    </lineage>
</organism>
<name>A0A9Q0AJH4_9PEZI</name>
<evidence type="ECO:0000256" key="3">
    <source>
        <dbReference type="ARBA" id="ARBA00023110"/>
    </source>
</evidence>
<dbReference type="InterPro" id="IPR002130">
    <property type="entry name" value="Cyclophilin-type_PPIase_dom"/>
</dbReference>
<comment type="catalytic activity">
    <reaction evidence="1 6">
        <text>[protein]-peptidylproline (omega=180) = [protein]-peptidylproline (omega=0)</text>
        <dbReference type="Rhea" id="RHEA:16237"/>
        <dbReference type="Rhea" id="RHEA-COMP:10747"/>
        <dbReference type="Rhea" id="RHEA-COMP:10748"/>
        <dbReference type="ChEBI" id="CHEBI:83833"/>
        <dbReference type="ChEBI" id="CHEBI:83834"/>
        <dbReference type="EC" id="5.2.1.8"/>
    </reaction>
</comment>
<dbReference type="PROSITE" id="PS00170">
    <property type="entry name" value="CSA_PPIASE_1"/>
    <property type="match status" value="1"/>
</dbReference>
<dbReference type="InterPro" id="IPR044666">
    <property type="entry name" value="Cyclophilin_A-like"/>
</dbReference>
<dbReference type="AlphaFoldDB" id="A0A9Q0AJH4"/>
<keyword evidence="9" id="KW-1185">Reference proteome</keyword>
<dbReference type="PROSITE" id="PS50072">
    <property type="entry name" value="CSA_PPIASE_2"/>
    <property type="match status" value="1"/>
</dbReference>
<dbReference type="GO" id="GO:0071013">
    <property type="term" value="C:catalytic step 2 spliceosome"/>
    <property type="evidence" value="ECO:0007669"/>
    <property type="project" value="TreeGrafter"/>
</dbReference>
<comment type="caution">
    <text evidence="8">The sequence shown here is derived from an EMBL/GenBank/DDBJ whole genome shotgun (WGS) entry which is preliminary data.</text>
</comment>
<comment type="similarity">
    <text evidence="5">Belongs to the cyclophilin-type PPIase family. PPIL1 subfamily.</text>
</comment>
<dbReference type="PRINTS" id="PR00153">
    <property type="entry name" value="CSAPPISMRASE"/>
</dbReference>
<sequence length="281" mass="30919">MREEQDPGSLAARQLELPALVADATRKDPCRRQSPVTAALEPRRNYRQPLCGLPTDSWSWGSLYDFEAGTLGLARYIPGYTYSQAPLTSDTRIAAFLVTLERLQLQPGADDNIRNRMSTTVTLETTMGAITVELYTEHAPKTCRNFVELTRRSYYDDCPVHRIIADFMIQTGDPTGTGRGGSSIYGEKFEDEIHPGLRHTGAGVLSMANAGPNTNGSQFFITLAPTPWLDGKHTIFGRVRSGLGVVRRMGMVRTGAEDRPVEEVKIVRARVGDDADDGLGE</sequence>
<dbReference type="PANTHER" id="PTHR45625:SF4">
    <property type="entry name" value="PEPTIDYLPROLYL ISOMERASE DOMAIN AND WD REPEAT-CONTAINING PROTEIN 1"/>
    <property type="match status" value="1"/>
</dbReference>
<evidence type="ECO:0000256" key="1">
    <source>
        <dbReference type="ARBA" id="ARBA00000971"/>
    </source>
</evidence>
<feature type="domain" description="PPIase cyclophilin-type" evidence="7">
    <location>
        <begin position="117"/>
        <end position="271"/>
    </location>
</feature>
<dbReference type="Pfam" id="PF00160">
    <property type="entry name" value="Pro_isomerase"/>
    <property type="match status" value="1"/>
</dbReference>
<dbReference type="Proteomes" id="UP000829685">
    <property type="component" value="Unassembled WGS sequence"/>
</dbReference>
<dbReference type="EC" id="5.2.1.8" evidence="6"/>
<evidence type="ECO:0000256" key="5">
    <source>
        <dbReference type="ARBA" id="ARBA00038147"/>
    </source>
</evidence>
<evidence type="ECO:0000259" key="7">
    <source>
        <dbReference type="PROSITE" id="PS50072"/>
    </source>
</evidence>
<dbReference type="SUPFAM" id="SSF50891">
    <property type="entry name" value="Cyclophilin-like"/>
    <property type="match status" value="1"/>
</dbReference>
<dbReference type="InterPro" id="IPR029000">
    <property type="entry name" value="Cyclophilin-like_dom_sf"/>
</dbReference>
<evidence type="ECO:0000313" key="8">
    <source>
        <dbReference type="EMBL" id="KAI1854350.1"/>
    </source>
</evidence>
<accession>A0A9Q0AJH4</accession>
<reference evidence="8" key="1">
    <citation type="submission" date="2021-03" db="EMBL/GenBank/DDBJ databases">
        <title>Revisited historic fungal species revealed as producer of novel bioactive compounds through whole genome sequencing and comparative genomics.</title>
        <authorList>
            <person name="Vignolle G.A."/>
            <person name="Hochenegger N."/>
            <person name="Mach R.L."/>
            <person name="Mach-Aigner A.R."/>
            <person name="Javad Rahimi M."/>
            <person name="Salim K.A."/>
            <person name="Chan C.M."/>
            <person name="Lim L.B.L."/>
            <person name="Cai F."/>
            <person name="Druzhinina I.S."/>
            <person name="U'Ren J.M."/>
            <person name="Derntl C."/>
        </authorList>
    </citation>
    <scope>NUCLEOTIDE SEQUENCE</scope>
    <source>
        <strain evidence="8">TUCIM 5799</strain>
    </source>
</reference>
<keyword evidence="3 6" id="KW-0697">Rotamase</keyword>
<dbReference type="EMBL" id="JAFIMR010000054">
    <property type="protein sequence ID" value="KAI1854350.1"/>
    <property type="molecule type" value="Genomic_DNA"/>
</dbReference>
<dbReference type="InterPro" id="IPR020892">
    <property type="entry name" value="Cyclophilin-type_PPIase_CS"/>
</dbReference>
<gene>
    <name evidence="8" type="ORF">JX265_012519</name>
</gene>